<feature type="compositionally biased region" description="Polar residues" evidence="2">
    <location>
        <begin position="57"/>
        <end position="66"/>
    </location>
</feature>
<dbReference type="GO" id="GO:0010150">
    <property type="term" value="P:leaf senescence"/>
    <property type="evidence" value="ECO:0007669"/>
    <property type="project" value="UniProtKB-ARBA"/>
</dbReference>
<feature type="region of interest" description="Disordered" evidence="2">
    <location>
        <begin position="26"/>
        <end position="84"/>
    </location>
</feature>
<sequence>MKLVRERKKKKGYKYTSTAMLTAYAKAKPEEKEEAPMAKGRKFPTTTRTDRFLGMGTYSSQASAATELSEFREEDVWSTSEDRDRDVNAYPGEWEALAPPRRRSSRELQGHRHVGGLSLAFEDGSGGAGTRIVHHQYRAQHDAVSHQHQMATSAPVNVPDWSKILRVDSLHEMDDVFDDNNNESEMVPPHEYLARSRKMAANSVFEGVGRTLKGRDMRRVRDAVWSQTGFDG</sequence>
<evidence type="ECO:0008006" key="5">
    <source>
        <dbReference type="Google" id="ProtNLM"/>
    </source>
</evidence>
<name>A0A445G0T7_GLYSO</name>
<dbReference type="EMBL" id="QZWG01000017">
    <property type="protein sequence ID" value="RZB54675.1"/>
    <property type="molecule type" value="Genomic_DNA"/>
</dbReference>
<feature type="compositionally biased region" description="Basic and acidic residues" evidence="2">
    <location>
        <begin position="69"/>
        <end position="84"/>
    </location>
</feature>
<dbReference type="PANTHER" id="PTHR46525">
    <property type="entry name" value="EMB|CAB72159.1"/>
    <property type="match status" value="1"/>
</dbReference>
<protein>
    <recommendedName>
        <fullName evidence="5">Senescence regulator</fullName>
    </recommendedName>
</protein>
<proteinExistence type="inferred from homology"/>
<comment type="caution">
    <text evidence="3">The sequence shown here is derived from an EMBL/GenBank/DDBJ whole genome shotgun (WGS) entry which is preliminary data.</text>
</comment>
<organism evidence="3 4">
    <name type="scientific">Glycine soja</name>
    <name type="common">Wild soybean</name>
    <dbReference type="NCBI Taxonomy" id="3848"/>
    <lineage>
        <taxon>Eukaryota</taxon>
        <taxon>Viridiplantae</taxon>
        <taxon>Streptophyta</taxon>
        <taxon>Embryophyta</taxon>
        <taxon>Tracheophyta</taxon>
        <taxon>Spermatophyta</taxon>
        <taxon>Magnoliopsida</taxon>
        <taxon>eudicotyledons</taxon>
        <taxon>Gunneridae</taxon>
        <taxon>Pentapetalae</taxon>
        <taxon>rosids</taxon>
        <taxon>fabids</taxon>
        <taxon>Fabales</taxon>
        <taxon>Fabaceae</taxon>
        <taxon>Papilionoideae</taxon>
        <taxon>50 kb inversion clade</taxon>
        <taxon>NPAAA clade</taxon>
        <taxon>indigoferoid/millettioid clade</taxon>
        <taxon>Phaseoleae</taxon>
        <taxon>Glycine</taxon>
        <taxon>Glycine subgen. Soja</taxon>
    </lineage>
</organism>
<evidence type="ECO:0000256" key="2">
    <source>
        <dbReference type="SAM" id="MobiDB-lite"/>
    </source>
</evidence>
<accession>A0A445G0T7</accession>
<dbReference type="Pfam" id="PF04520">
    <property type="entry name" value="Senescence_reg"/>
    <property type="match status" value="1"/>
</dbReference>
<gene>
    <name evidence="3" type="ORF">D0Y65_044565</name>
</gene>
<feature type="compositionally biased region" description="Basic and acidic residues" evidence="2">
    <location>
        <begin position="27"/>
        <end position="36"/>
    </location>
</feature>
<dbReference type="InterPro" id="IPR007608">
    <property type="entry name" value="Senescence_reg_S40"/>
</dbReference>
<keyword evidence="4" id="KW-1185">Reference proteome</keyword>
<comment type="similarity">
    <text evidence="1">Belongs to the senescence regulator S40 family.</text>
</comment>
<reference evidence="3 4" key="1">
    <citation type="submission" date="2018-09" db="EMBL/GenBank/DDBJ databases">
        <title>A high-quality reference genome of wild soybean provides a powerful tool to mine soybean genomes.</title>
        <authorList>
            <person name="Xie M."/>
            <person name="Chung C.Y.L."/>
            <person name="Li M.-W."/>
            <person name="Wong F.-L."/>
            <person name="Chan T.-F."/>
            <person name="Lam H.-M."/>
        </authorList>
    </citation>
    <scope>NUCLEOTIDE SEQUENCE [LARGE SCALE GENOMIC DNA]</scope>
    <source>
        <strain evidence="4">cv. W05</strain>
        <tissue evidence="3">Hypocotyl of etiolated seedlings</tissue>
    </source>
</reference>
<evidence type="ECO:0000313" key="4">
    <source>
        <dbReference type="Proteomes" id="UP000289340"/>
    </source>
</evidence>
<evidence type="ECO:0000256" key="1">
    <source>
        <dbReference type="ARBA" id="ARBA00034773"/>
    </source>
</evidence>
<dbReference type="PANTHER" id="PTHR46525:SF18">
    <property type="entry name" value="SENESCENCE REGULATOR S40"/>
    <property type="match status" value="1"/>
</dbReference>
<evidence type="ECO:0000313" key="3">
    <source>
        <dbReference type="EMBL" id="RZB54675.1"/>
    </source>
</evidence>
<dbReference type="Proteomes" id="UP000289340">
    <property type="component" value="Chromosome 17"/>
</dbReference>
<dbReference type="AlphaFoldDB" id="A0A445G0T7"/>